<proteinExistence type="predicted"/>
<dbReference type="InterPro" id="IPR012337">
    <property type="entry name" value="RNaseH-like_sf"/>
</dbReference>
<dbReference type="InterPro" id="IPR036397">
    <property type="entry name" value="RNaseH_sf"/>
</dbReference>
<dbReference type="Pfam" id="PF13358">
    <property type="entry name" value="DDE_3"/>
    <property type="match status" value="1"/>
</dbReference>
<gene>
    <name evidence="2" type="ORF">AA0115_g12495</name>
</gene>
<comment type="caution">
    <text evidence="2">The sequence shown here is derived from an EMBL/GenBank/DDBJ whole genome shotgun (WGS) entry which is preliminary data.</text>
</comment>
<dbReference type="NCBIfam" id="NF033545">
    <property type="entry name" value="transpos_IS630"/>
    <property type="match status" value="1"/>
</dbReference>
<dbReference type="InterPro" id="IPR038717">
    <property type="entry name" value="Tc1-like_DDE_dom"/>
</dbReference>
<reference evidence="2" key="1">
    <citation type="submission" date="2017-10" db="EMBL/GenBank/DDBJ databases">
        <authorList>
            <person name="Armitage A.D."/>
            <person name="Barbara D.J."/>
            <person name="Woodhall J.W."/>
            <person name="Sreenivasaprasad S."/>
            <person name="Lane C.R."/>
            <person name="Clarkson J.P."/>
            <person name="Harrison R.J."/>
        </authorList>
    </citation>
    <scope>NUCLEOTIDE SEQUENCE</scope>
    <source>
        <strain evidence="2">FERA 1164</strain>
    </source>
</reference>
<dbReference type="GO" id="GO:0003676">
    <property type="term" value="F:nucleic acid binding"/>
    <property type="evidence" value="ECO:0007669"/>
    <property type="project" value="InterPro"/>
</dbReference>
<dbReference type="EMBL" id="PDXB01000079">
    <property type="protein sequence ID" value="RYN16218.1"/>
    <property type="molecule type" value="Genomic_DNA"/>
</dbReference>
<name>A0AB37W0G7_9PLEO</name>
<dbReference type="PANTHER" id="PTHR46564">
    <property type="entry name" value="TRANSPOSASE"/>
    <property type="match status" value="1"/>
</dbReference>
<dbReference type="Proteomes" id="UP000292340">
    <property type="component" value="Unassembled WGS sequence"/>
</dbReference>
<accession>A0AB37W0G7</accession>
<dbReference type="SUPFAM" id="SSF53098">
    <property type="entry name" value="Ribonuclease H-like"/>
    <property type="match status" value="1"/>
</dbReference>
<reference evidence="2" key="2">
    <citation type="journal article" date="2019" name="bioRxiv">
        <title>Genomics, evolutionary history and diagnostics of the Alternaria alternata species group including apple and Asian pear pathotypes.</title>
        <authorList>
            <person name="Armitage A.D."/>
            <person name="Cockerton H.M."/>
            <person name="Sreenivasaprasad S."/>
            <person name="Woodhall J.W."/>
            <person name="Lane C.R."/>
            <person name="Harrison R.J."/>
            <person name="Clarkson J.P."/>
        </authorList>
    </citation>
    <scope>NUCLEOTIDE SEQUENCE</scope>
    <source>
        <strain evidence="2">FERA 1164</strain>
    </source>
</reference>
<dbReference type="PANTHER" id="PTHR46564:SF1">
    <property type="entry name" value="TRANSPOSASE"/>
    <property type="match status" value="1"/>
</dbReference>
<dbReference type="AlphaFoldDB" id="A0AB37W0G7"/>
<protein>
    <recommendedName>
        <fullName evidence="1">Tc1-like transposase DDE domain-containing protein</fullName>
    </recommendedName>
</protein>
<dbReference type="InterPro" id="IPR009057">
    <property type="entry name" value="Homeodomain-like_sf"/>
</dbReference>
<organism evidence="2 3">
    <name type="scientific">Alternaria tenuissima</name>
    <dbReference type="NCBI Taxonomy" id="119927"/>
    <lineage>
        <taxon>Eukaryota</taxon>
        <taxon>Fungi</taxon>
        <taxon>Dikarya</taxon>
        <taxon>Ascomycota</taxon>
        <taxon>Pezizomycotina</taxon>
        <taxon>Dothideomycetes</taxon>
        <taxon>Pleosporomycetidae</taxon>
        <taxon>Pleosporales</taxon>
        <taxon>Pleosporineae</taxon>
        <taxon>Pleosporaceae</taxon>
        <taxon>Alternaria</taxon>
        <taxon>Alternaria sect. Alternaria</taxon>
        <taxon>Alternaria alternata complex</taxon>
    </lineage>
</organism>
<dbReference type="SUPFAM" id="SSF46689">
    <property type="entry name" value="Homeodomain-like"/>
    <property type="match status" value="1"/>
</dbReference>
<feature type="domain" description="Tc1-like transposase DDE" evidence="1">
    <location>
        <begin position="145"/>
        <end position="280"/>
    </location>
</feature>
<dbReference type="InterPro" id="IPR047655">
    <property type="entry name" value="Transpos_IS630-like"/>
</dbReference>
<evidence type="ECO:0000313" key="3">
    <source>
        <dbReference type="Proteomes" id="UP000292340"/>
    </source>
</evidence>
<evidence type="ECO:0000259" key="1">
    <source>
        <dbReference type="Pfam" id="PF13358"/>
    </source>
</evidence>
<dbReference type="Gene3D" id="3.30.420.10">
    <property type="entry name" value="Ribonuclease H-like superfamily/Ribonuclease H"/>
    <property type="match status" value="1"/>
</dbReference>
<sequence length="290" mass="33279">MAPRLAASQHDMIRDMISSKSLRAIDMAAAAGCSDRTIRNIRSNLRCFGSSRAPFNRGGRRWQITPVMLEALRVRLLEKPGMYQDEMALFLYDEFQILVNNSAVSRALASIGWTKKATRQIAKERNADLRDYYLHNLSAFQSHHLVYVDESGCDNRIGFRRTGWSPLGVAPVQIAQFHRDRRHQILPAYTQDGVLFHRVFQGPTDSTVFEDFIAQLLQHCGRWPEPRSVLVMDNASFHHSEGVRELCLRAGAKLVFLPPYSPDLNPIEEFFGDLKCFIRRNWVNYERNPA</sequence>
<evidence type="ECO:0000313" key="2">
    <source>
        <dbReference type="EMBL" id="RYN16218.1"/>
    </source>
</evidence>